<dbReference type="PANTHER" id="PTHR30477">
    <property type="entry name" value="ABC-TRANSPORTER METAL-BINDING PROTEIN"/>
    <property type="match status" value="1"/>
</dbReference>
<evidence type="ECO:0000256" key="4">
    <source>
        <dbReference type="ARBA" id="ARBA00022989"/>
    </source>
</evidence>
<accession>A0ABU5EAR0</accession>
<keyword evidence="5 7" id="KW-0472">Membrane</keyword>
<keyword evidence="6" id="KW-0813">Transport</keyword>
<dbReference type="InterPro" id="IPR037294">
    <property type="entry name" value="ABC_BtuC-like"/>
</dbReference>
<dbReference type="SUPFAM" id="SSF81345">
    <property type="entry name" value="ABC transporter involved in vitamin B12 uptake, BtuC"/>
    <property type="match status" value="1"/>
</dbReference>
<dbReference type="PANTHER" id="PTHR30477:SF13">
    <property type="entry name" value="IRON TRANSPORT SYSTEM MEMBRANE PROTEIN HI_0360-RELATED"/>
    <property type="match status" value="1"/>
</dbReference>
<feature type="transmembrane region" description="Helical" evidence="7">
    <location>
        <begin position="253"/>
        <end position="273"/>
    </location>
</feature>
<evidence type="ECO:0000313" key="9">
    <source>
        <dbReference type="Proteomes" id="UP001279642"/>
    </source>
</evidence>
<dbReference type="Pfam" id="PF00950">
    <property type="entry name" value="ABC-3"/>
    <property type="match status" value="1"/>
</dbReference>
<comment type="caution">
    <text evidence="8">The sequence shown here is derived from an EMBL/GenBank/DDBJ whole genome shotgun (WGS) entry which is preliminary data.</text>
</comment>
<feature type="transmembrane region" description="Helical" evidence="7">
    <location>
        <begin position="21"/>
        <end position="41"/>
    </location>
</feature>
<dbReference type="Proteomes" id="UP001279642">
    <property type="component" value="Unassembled WGS sequence"/>
</dbReference>
<feature type="transmembrane region" description="Helical" evidence="7">
    <location>
        <begin position="200"/>
        <end position="219"/>
    </location>
</feature>
<feature type="transmembrane region" description="Helical" evidence="7">
    <location>
        <begin position="226"/>
        <end position="247"/>
    </location>
</feature>
<sequence>MTHLRDFLFGPFIDFAFMRQALVACLALALGAGPVGVFLILRRMSLVGDAMSHAVLPGAAIGFVIAGLSLVAMGIGGLIAGLLVALLSGLISRYTALREDASFAAFYLMSLALGVLIVSTHGSNVDLIHVLFGTILAVDKAALIVIATVTSLTILCFAVIYRPLVMECFDPGFLRAAGRWGAICHGIFLVMLVANLVTGFQALGTLMSVGLMMLPAAAAKFWARDVWSLMLTAAAIALASAYCGLLISYHAGIASGPAIILVAGGTYLVSLLFGRADSLRSRYLRSAHLTA</sequence>
<keyword evidence="9" id="KW-1185">Reference proteome</keyword>
<name>A0ABU5EAR0_9PROT</name>
<evidence type="ECO:0000256" key="5">
    <source>
        <dbReference type="ARBA" id="ARBA00023136"/>
    </source>
</evidence>
<feature type="transmembrane region" description="Helical" evidence="7">
    <location>
        <begin position="141"/>
        <end position="161"/>
    </location>
</feature>
<proteinExistence type="inferred from homology"/>
<feature type="transmembrane region" description="Helical" evidence="7">
    <location>
        <begin position="61"/>
        <end position="91"/>
    </location>
</feature>
<comment type="similarity">
    <text evidence="2 6">Belongs to the ABC-3 integral membrane protein family.</text>
</comment>
<gene>
    <name evidence="8" type="ORF">SMD27_11335</name>
</gene>
<dbReference type="EMBL" id="JAXCLW010000002">
    <property type="protein sequence ID" value="MDY0883438.1"/>
    <property type="molecule type" value="Genomic_DNA"/>
</dbReference>
<reference evidence="8 9" key="1">
    <citation type="journal article" date="2016" name="Antonie Van Leeuwenhoek">
        <title>Dongia soli sp. nov., isolated from soil from Dokdo, Korea.</title>
        <authorList>
            <person name="Kim D.U."/>
            <person name="Lee H."/>
            <person name="Kim H."/>
            <person name="Kim S.G."/>
            <person name="Ka J.O."/>
        </authorList>
    </citation>
    <scope>NUCLEOTIDE SEQUENCE [LARGE SCALE GENOMIC DNA]</scope>
    <source>
        <strain evidence="8 9">D78</strain>
    </source>
</reference>
<evidence type="ECO:0000256" key="6">
    <source>
        <dbReference type="RuleBase" id="RU003943"/>
    </source>
</evidence>
<evidence type="ECO:0000313" key="8">
    <source>
        <dbReference type="EMBL" id="MDY0883438.1"/>
    </source>
</evidence>
<keyword evidence="4 7" id="KW-1133">Transmembrane helix</keyword>
<feature type="transmembrane region" description="Helical" evidence="7">
    <location>
        <begin position="103"/>
        <end position="121"/>
    </location>
</feature>
<evidence type="ECO:0000256" key="2">
    <source>
        <dbReference type="ARBA" id="ARBA00008034"/>
    </source>
</evidence>
<organism evidence="8 9">
    <name type="scientific">Dongia soli</name>
    <dbReference type="NCBI Taxonomy" id="600628"/>
    <lineage>
        <taxon>Bacteria</taxon>
        <taxon>Pseudomonadati</taxon>
        <taxon>Pseudomonadota</taxon>
        <taxon>Alphaproteobacteria</taxon>
        <taxon>Rhodospirillales</taxon>
        <taxon>Dongiaceae</taxon>
        <taxon>Dongia</taxon>
    </lineage>
</organism>
<comment type="subcellular location">
    <subcellularLocation>
        <location evidence="6">Cell membrane</location>
        <topology evidence="6">Multi-pass membrane protein</topology>
    </subcellularLocation>
    <subcellularLocation>
        <location evidence="1">Membrane</location>
        <topology evidence="1">Multi-pass membrane protein</topology>
    </subcellularLocation>
</comment>
<feature type="transmembrane region" description="Helical" evidence="7">
    <location>
        <begin position="173"/>
        <end position="194"/>
    </location>
</feature>
<dbReference type="InterPro" id="IPR001626">
    <property type="entry name" value="ABC_TroCD"/>
</dbReference>
<protein>
    <submittedName>
        <fullName evidence="8">Metal ABC transporter permease</fullName>
    </submittedName>
</protein>
<dbReference type="RefSeq" id="WP_320508474.1">
    <property type="nucleotide sequence ID" value="NZ_JAXCLW010000002.1"/>
</dbReference>
<keyword evidence="3 6" id="KW-0812">Transmembrane</keyword>
<evidence type="ECO:0000256" key="3">
    <source>
        <dbReference type="ARBA" id="ARBA00022692"/>
    </source>
</evidence>
<evidence type="ECO:0000256" key="1">
    <source>
        <dbReference type="ARBA" id="ARBA00004141"/>
    </source>
</evidence>
<evidence type="ECO:0000256" key="7">
    <source>
        <dbReference type="SAM" id="Phobius"/>
    </source>
</evidence>